<dbReference type="EMBL" id="JAETXX010000011">
    <property type="protein sequence ID" value="MCF8716011.1"/>
    <property type="molecule type" value="Genomic_DNA"/>
</dbReference>
<dbReference type="InterPro" id="IPR050190">
    <property type="entry name" value="UPF0213_domain"/>
</dbReference>
<dbReference type="InterPro" id="IPR000305">
    <property type="entry name" value="GIY-YIG_endonuc"/>
</dbReference>
<dbReference type="Gene3D" id="3.40.1440.10">
    <property type="entry name" value="GIY-YIG endonuclease"/>
    <property type="match status" value="1"/>
</dbReference>
<accession>A0ABS9J6E2</accession>
<dbReference type="PANTHER" id="PTHR34477:SF1">
    <property type="entry name" value="UPF0213 PROTEIN YHBQ"/>
    <property type="match status" value="1"/>
</dbReference>
<name>A0ABS9J6E2_9FLAO</name>
<protein>
    <submittedName>
        <fullName evidence="3">GIY-YIG nuclease family protein</fullName>
    </submittedName>
</protein>
<dbReference type="CDD" id="cd10449">
    <property type="entry name" value="GIY-YIG_SLX1_like"/>
    <property type="match status" value="1"/>
</dbReference>
<dbReference type="RefSeq" id="WP_236959976.1">
    <property type="nucleotide sequence ID" value="NZ_JAETXX010000011.1"/>
</dbReference>
<evidence type="ECO:0000313" key="3">
    <source>
        <dbReference type="EMBL" id="MCF8716011.1"/>
    </source>
</evidence>
<evidence type="ECO:0000259" key="2">
    <source>
        <dbReference type="PROSITE" id="PS50164"/>
    </source>
</evidence>
<gene>
    <name evidence="3" type="ORF">JM658_14335</name>
</gene>
<keyword evidence="4" id="KW-1185">Reference proteome</keyword>
<proteinExistence type="inferred from homology"/>
<dbReference type="Pfam" id="PF01541">
    <property type="entry name" value="GIY-YIG"/>
    <property type="match status" value="1"/>
</dbReference>
<comment type="caution">
    <text evidence="3">The sequence shown here is derived from an EMBL/GenBank/DDBJ whole genome shotgun (WGS) entry which is preliminary data.</text>
</comment>
<dbReference type="PANTHER" id="PTHR34477">
    <property type="entry name" value="UPF0213 PROTEIN YHBQ"/>
    <property type="match status" value="1"/>
</dbReference>
<dbReference type="Proteomes" id="UP000829517">
    <property type="component" value="Unassembled WGS sequence"/>
</dbReference>
<dbReference type="SUPFAM" id="SSF82771">
    <property type="entry name" value="GIY-YIG endonuclease"/>
    <property type="match status" value="1"/>
</dbReference>
<organism evidence="3 4">
    <name type="scientific">Joostella atrarenae</name>
    <dbReference type="NCBI Taxonomy" id="679257"/>
    <lineage>
        <taxon>Bacteria</taxon>
        <taxon>Pseudomonadati</taxon>
        <taxon>Bacteroidota</taxon>
        <taxon>Flavobacteriia</taxon>
        <taxon>Flavobacteriales</taxon>
        <taxon>Flavobacteriaceae</taxon>
        <taxon>Joostella</taxon>
    </lineage>
</organism>
<comment type="similarity">
    <text evidence="1">Belongs to the UPF0213 family.</text>
</comment>
<dbReference type="PROSITE" id="PS50164">
    <property type="entry name" value="GIY_YIG"/>
    <property type="match status" value="1"/>
</dbReference>
<sequence length="99" mass="11691">MIYYVYVLRSGFDGRLYKGHTNRLEERVREHNSGKTKSTKGYKPWVLVYYEEFSTRELAIARERYFKSGSGREFLKTKIRPRGATEYLPAGRQGAKFEL</sequence>
<dbReference type="InterPro" id="IPR035901">
    <property type="entry name" value="GIY-YIG_endonuc_sf"/>
</dbReference>
<evidence type="ECO:0000313" key="4">
    <source>
        <dbReference type="Proteomes" id="UP000829517"/>
    </source>
</evidence>
<evidence type="ECO:0000256" key="1">
    <source>
        <dbReference type="ARBA" id="ARBA00007435"/>
    </source>
</evidence>
<reference evidence="3 4" key="1">
    <citation type="submission" date="2021-01" db="EMBL/GenBank/DDBJ databases">
        <title>Genome sequencing of Joostella atrarenae M1-2 (= KCTC 23194).</title>
        <authorList>
            <person name="Zakaria M.R."/>
            <person name="Lam M.Q."/>
            <person name="Chong C.S."/>
        </authorList>
    </citation>
    <scope>NUCLEOTIDE SEQUENCE [LARGE SCALE GENOMIC DNA]</scope>
    <source>
        <strain evidence="3 4">M1-2</strain>
    </source>
</reference>
<feature type="domain" description="GIY-YIG" evidence="2">
    <location>
        <begin position="1"/>
        <end position="76"/>
    </location>
</feature>